<dbReference type="EMBL" id="CP151510">
    <property type="protein sequence ID" value="WZN64597.1"/>
    <property type="molecule type" value="Genomic_DNA"/>
</dbReference>
<evidence type="ECO:0000256" key="2">
    <source>
        <dbReference type="SAM" id="MobiDB-lite"/>
    </source>
</evidence>
<keyword evidence="5" id="KW-1185">Reference proteome</keyword>
<protein>
    <recommendedName>
        <fullName evidence="3">HTH HARE-type domain-containing protein</fullName>
    </recommendedName>
</protein>
<evidence type="ECO:0000313" key="4">
    <source>
        <dbReference type="EMBL" id="WZN64597.1"/>
    </source>
</evidence>
<evidence type="ECO:0000313" key="5">
    <source>
        <dbReference type="Proteomes" id="UP001472866"/>
    </source>
</evidence>
<gene>
    <name evidence="4" type="ORF">HKI87_10g61540</name>
</gene>
<proteinExistence type="predicted"/>
<organism evidence="4 5">
    <name type="scientific">Chloropicon roscoffensis</name>
    <dbReference type="NCBI Taxonomy" id="1461544"/>
    <lineage>
        <taxon>Eukaryota</taxon>
        <taxon>Viridiplantae</taxon>
        <taxon>Chlorophyta</taxon>
        <taxon>Chloropicophyceae</taxon>
        <taxon>Chloropicales</taxon>
        <taxon>Chloropicaceae</taxon>
        <taxon>Chloropicon</taxon>
    </lineage>
</organism>
<sequence length="800" mass="88385">MRSDVSSSVHGGAVAAKDEPRETLREAIEEVLRGAGPEGLTAKEIGAAVIHQKLWDLSGCEDPDQTVRDACEKHDLPYRLDRECEGGGGEEEKRGPAMVPKVAAKGLKEAILIVVKDAEPEGLTAKQIANAVMERKLWELEGLVKTPGDAVTCCCRNNKIHYKRVKPSASMQPATSSKTLREAIEVVLKEAGPQGLTPRQMVAAITAKKLWDFEGYASPAKTVRDCCRNNKIHYKRVRPSASMQPASSSKTLPEAIELVLKEAGPQGLTPRQMVAAITAKKLWDFSPYKHPEKTVRESCYSHNLPFNSEPHDQIQMAAARNSNAWRSYDLAEAIQRVLDAAGPEGLTVREILVALIKKKLWDFSAHKDPIQAVRAACKQKNLPVRRAISSDSKPIESTQNLAVPAGPMVPVPPSQQDPPGMPSTFETSEDSAGFKIPRLEFSQDISYAQTQDMDIMDDGDEGDHDCLLLPGQANQLGPSANSAAYDFETDWRGKALGLQQKVASLESVLDKMAPMLQVLREYDLNEAACAEISQASKSRSTRSKSKVDKNAIVEGLLGILHSSPARTRTPPEAWDEGQDVERDGHDEKFQALEGALWLLPSYWNTPVLAELSFVHLKSLAKEIVRALLERREDVALTDEKTSRMNPLILHLTGLVCSADPFENDSDNVQQIHMIKESCIDVLGALGRHPAINLQIIQSFVTQMLQKATAGLGDLPRPRHVFIEDFYWILHALEASLEKVSLDDPLTLSFWPMVQNVTESVIGIERVLLKPENALNRNVLFMGKWSEVVKKFSHFFLAEVQ</sequence>
<dbReference type="Proteomes" id="UP001472866">
    <property type="component" value="Chromosome 10"/>
</dbReference>
<dbReference type="PROSITE" id="PS51913">
    <property type="entry name" value="HTH_HARE"/>
    <property type="match status" value="1"/>
</dbReference>
<accession>A0AAX4PE15</accession>
<reference evidence="4 5" key="1">
    <citation type="submission" date="2024-03" db="EMBL/GenBank/DDBJ databases">
        <title>Complete genome sequence of the green alga Chloropicon roscoffensis RCC1871.</title>
        <authorList>
            <person name="Lemieux C."/>
            <person name="Pombert J.-F."/>
            <person name="Otis C."/>
            <person name="Turmel M."/>
        </authorList>
    </citation>
    <scope>NUCLEOTIDE SEQUENCE [LARGE SCALE GENOMIC DNA]</scope>
    <source>
        <strain evidence="4 5">RCC1871</strain>
    </source>
</reference>
<feature type="domain" description="HTH HARE-type" evidence="3">
    <location>
        <begin position="250"/>
        <end position="328"/>
    </location>
</feature>
<feature type="region of interest" description="Disordered" evidence="2">
    <location>
        <begin position="1"/>
        <end position="22"/>
    </location>
</feature>
<evidence type="ECO:0000259" key="3">
    <source>
        <dbReference type="PROSITE" id="PS51913"/>
    </source>
</evidence>
<dbReference type="InterPro" id="IPR007759">
    <property type="entry name" value="Asxl_HARE-HTH"/>
</dbReference>
<keyword evidence="1" id="KW-0804">Transcription</keyword>
<name>A0AAX4PE15_9CHLO</name>
<dbReference type="AlphaFoldDB" id="A0AAX4PE15"/>
<dbReference type="GO" id="GO:0006355">
    <property type="term" value="P:regulation of DNA-templated transcription"/>
    <property type="evidence" value="ECO:0007669"/>
    <property type="project" value="InterPro"/>
</dbReference>
<evidence type="ECO:0000256" key="1">
    <source>
        <dbReference type="ARBA" id="ARBA00023163"/>
    </source>
</evidence>